<dbReference type="AlphaFoldDB" id="A0AA88IAX1"/>
<proteinExistence type="predicted"/>
<dbReference type="GO" id="GO:0003676">
    <property type="term" value="F:nucleic acid binding"/>
    <property type="evidence" value="ECO:0007669"/>
    <property type="project" value="InterPro"/>
</dbReference>
<reference evidence="3" key="1">
    <citation type="submission" date="2023-07" db="EMBL/GenBank/DDBJ databases">
        <title>Chromosome-level genome assembly of Artemia franciscana.</title>
        <authorList>
            <person name="Jo E."/>
        </authorList>
    </citation>
    <scope>NUCLEOTIDE SEQUENCE</scope>
    <source>
        <tissue evidence="3">Whole body</tissue>
    </source>
</reference>
<gene>
    <name evidence="3" type="ORF">QYM36_006663</name>
</gene>
<comment type="caution">
    <text evidence="3">The sequence shown here is derived from an EMBL/GenBank/DDBJ whole genome shotgun (WGS) entry which is preliminary data.</text>
</comment>
<accession>A0AA88IAX1</accession>
<protein>
    <recommendedName>
        <fullName evidence="2">DDE-1 domain-containing protein</fullName>
    </recommendedName>
</protein>
<dbReference type="InterPro" id="IPR004875">
    <property type="entry name" value="DDE_SF_endonuclease_dom"/>
</dbReference>
<dbReference type="Proteomes" id="UP001187531">
    <property type="component" value="Unassembled WGS sequence"/>
</dbReference>
<dbReference type="Pfam" id="PF03184">
    <property type="entry name" value="DDE_1"/>
    <property type="match status" value="1"/>
</dbReference>
<evidence type="ECO:0000313" key="3">
    <source>
        <dbReference type="EMBL" id="KAK2717947.1"/>
    </source>
</evidence>
<feature type="region of interest" description="Disordered" evidence="1">
    <location>
        <begin position="54"/>
        <end position="110"/>
    </location>
</feature>
<evidence type="ECO:0000259" key="2">
    <source>
        <dbReference type="Pfam" id="PF03184"/>
    </source>
</evidence>
<feature type="domain" description="DDE-1" evidence="2">
    <location>
        <begin position="15"/>
        <end position="59"/>
    </location>
</feature>
<keyword evidence="4" id="KW-1185">Reference proteome</keyword>
<evidence type="ECO:0000313" key="4">
    <source>
        <dbReference type="Proteomes" id="UP001187531"/>
    </source>
</evidence>
<evidence type="ECO:0000256" key="1">
    <source>
        <dbReference type="SAM" id="MobiDB-lite"/>
    </source>
</evidence>
<organism evidence="3 4">
    <name type="scientific">Artemia franciscana</name>
    <name type="common">Brine shrimp</name>
    <name type="synonym">Artemia sanfranciscana</name>
    <dbReference type="NCBI Taxonomy" id="6661"/>
    <lineage>
        <taxon>Eukaryota</taxon>
        <taxon>Metazoa</taxon>
        <taxon>Ecdysozoa</taxon>
        <taxon>Arthropoda</taxon>
        <taxon>Crustacea</taxon>
        <taxon>Branchiopoda</taxon>
        <taxon>Anostraca</taxon>
        <taxon>Artemiidae</taxon>
        <taxon>Artemia</taxon>
    </lineage>
</organism>
<sequence length="145" mass="16160">MTIYEIASLVVVQFAKESGITLLTIPPHCSHRLQPLDICVYFPFKCQYNKAMDNWMQSNPGKTPGGLPSRNGESLPVSLQPYPKAKPRELSGRGKKKGSRKILTDTPVERKIEEQEAKIKDKKAWGGRARGKLGIVERAGKAKKD</sequence>
<name>A0AA88IAX1_ARTSF</name>
<dbReference type="EMBL" id="JAVRJZ010000010">
    <property type="protein sequence ID" value="KAK2717947.1"/>
    <property type="molecule type" value="Genomic_DNA"/>
</dbReference>